<evidence type="ECO:0000313" key="2">
    <source>
        <dbReference type="Proteomes" id="UP000828941"/>
    </source>
</evidence>
<gene>
    <name evidence="1" type="ORF">L6164_023203</name>
</gene>
<sequence>MLGKVPRVQKLGWTVAVPSCLVKYQELSPAAKKGGNNRSTILIISIISALVGIALLNSSICYFLLQKRVKKETLVGTTPTNFQSNIQSENSYEELPIVPFITIQESNKNFSEASKLGEGGFGPVYKGILPDGREIAVKRLSKTSVQGLEEFKNEVIFIAKLQHRNLVRLLCCCIHEDEKLLVYEYMPNSSLDSHLFDKDKRKLLGWKLRLSNPKISDFGMARTFERGQNQANTKRIMGTYGYMAPEYAMEGLFSTKSDVFSFGVLMLEIICGQRNSGFYLSNHGQSLLVYTWKLWCEGKSLELVDPTLEKSYIGHEVARCIHIGLLCVQEDAADRPTMSGVVLMLGSDKVTLRRPNRPAFSVGRIALGEESSMKSPMDPSINDVTVSNISPR</sequence>
<name>A0ACB9MIF8_BAUVA</name>
<reference evidence="1 2" key="1">
    <citation type="journal article" date="2022" name="DNA Res.">
        <title>Chromosomal-level genome assembly of the orchid tree Bauhinia variegata (Leguminosae; Cercidoideae) supports the allotetraploid origin hypothesis of Bauhinia.</title>
        <authorList>
            <person name="Zhong Y."/>
            <person name="Chen Y."/>
            <person name="Zheng D."/>
            <person name="Pang J."/>
            <person name="Liu Y."/>
            <person name="Luo S."/>
            <person name="Meng S."/>
            <person name="Qian L."/>
            <person name="Wei D."/>
            <person name="Dai S."/>
            <person name="Zhou R."/>
        </authorList>
    </citation>
    <scope>NUCLEOTIDE SEQUENCE [LARGE SCALE GENOMIC DNA]</scope>
    <source>
        <strain evidence="1">BV-YZ2020</strain>
    </source>
</reference>
<accession>A0ACB9MIF8</accession>
<dbReference type="Proteomes" id="UP000828941">
    <property type="component" value="Chromosome 9"/>
</dbReference>
<evidence type="ECO:0000313" key="1">
    <source>
        <dbReference type="EMBL" id="KAI4323610.1"/>
    </source>
</evidence>
<proteinExistence type="predicted"/>
<dbReference type="EMBL" id="CM039434">
    <property type="protein sequence ID" value="KAI4323610.1"/>
    <property type="molecule type" value="Genomic_DNA"/>
</dbReference>
<protein>
    <submittedName>
        <fullName evidence="1">Uncharacterized protein</fullName>
    </submittedName>
</protein>
<comment type="caution">
    <text evidence="1">The sequence shown here is derived from an EMBL/GenBank/DDBJ whole genome shotgun (WGS) entry which is preliminary data.</text>
</comment>
<keyword evidence="2" id="KW-1185">Reference proteome</keyword>
<organism evidence="1 2">
    <name type="scientific">Bauhinia variegata</name>
    <name type="common">Purple orchid tree</name>
    <name type="synonym">Phanera variegata</name>
    <dbReference type="NCBI Taxonomy" id="167791"/>
    <lineage>
        <taxon>Eukaryota</taxon>
        <taxon>Viridiplantae</taxon>
        <taxon>Streptophyta</taxon>
        <taxon>Embryophyta</taxon>
        <taxon>Tracheophyta</taxon>
        <taxon>Spermatophyta</taxon>
        <taxon>Magnoliopsida</taxon>
        <taxon>eudicotyledons</taxon>
        <taxon>Gunneridae</taxon>
        <taxon>Pentapetalae</taxon>
        <taxon>rosids</taxon>
        <taxon>fabids</taxon>
        <taxon>Fabales</taxon>
        <taxon>Fabaceae</taxon>
        <taxon>Cercidoideae</taxon>
        <taxon>Cercideae</taxon>
        <taxon>Bauhiniinae</taxon>
        <taxon>Bauhinia</taxon>
    </lineage>
</organism>